<dbReference type="EMBL" id="DXCC01000023">
    <property type="protein sequence ID" value="HIZ15601.1"/>
    <property type="molecule type" value="Genomic_DNA"/>
</dbReference>
<dbReference type="Pfam" id="PF05649">
    <property type="entry name" value="Peptidase_M13_N"/>
    <property type="match status" value="1"/>
</dbReference>
<comment type="similarity">
    <text evidence="2">Belongs to the peptidase M13 family.</text>
</comment>
<organism evidence="10 11">
    <name type="scientific">Candidatus Tidjanibacter faecipullorum</name>
    <dbReference type="NCBI Taxonomy" id="2838766"/>
    <lineage>
        <taxon>Bacteria</taxon>
        <taxon>Pseudomonadati</taxon>
        <taxon>Bacteroidota</taxon>
        <taxon>Bacteroidia</taxon>
        <taxon>Bacteroidales</taxon>
        <taxon>Rikenellaceae</taxon>
        <taxon>Tidjanibacter</taxon>
    </lineage>
</organism>
<comment type="caution">
    <text evidence="10">The sequence shown here is derived from an EMBL/GenBank/DDBJ whole genome shotgun (WGS) entry which is preliminary data.</text>
</comment>
<dbReference type="PANTHER" id="PTHR11733">
    <property type="entry name" value="ZINC METALLOPROTEASE FAMILY M13 NEPRILYSIN-RELATED"/>
    <property type="match status" value="1"/>
</dbReference>
<sequence>MNKTIIASALLLAGIAGLTSCGSEKKSASVPAIDLTNMDTSVRPQDDFFHYVNGGWMAKNPLQPEYSRYGIFDKLANDNLEKLHAIVNDVLKTEQTAGTIPYKIATLYQLGMDSVKLNADGAAPIMEQLAQIDAIADKGAFTETLVEMHKEGLSPYFITFVDADEKNSSMNIAMLYQAGMGMDDRDYYLLDDDATKAVRESYKQFIHKLFTLAGADEKKAAEAVDAVMKIETKIAKASYSREMLRDSYRNYNKMTGTEWSKANNLIDWNAYFVGRGMNPEDAIVVKQKDFFNDLEKAMADVTLDEQKLYLEYNLLNAAAPYLSDDFVNANFDFYGRTMSGKEVMQPRWKRALNTTDGALSEALGQLYVERYFPASSKEKMLDMVHNLQVALGQRIDDLEWMSDDTKARAKEKLGAFHVKIGYPDTWKDYSDLEIKDDSYWANVRRSNIFDTEYMFSKLGKPVDKDEWLMAPQMVNAYYNPTTNEICFPAAILQPPFFNPDADDAVNYGAIGVVIGHEMTHGFDDQGSRYDKDGNLNNWWTEEDAARFKERTDVLVNQFNAIEVAPGVHANGSLTLGENIADQGGLLVARLAYENSLADKEQRPADIDGFNDVQRFYIGYGSVWSQNIRPEEVLRLTKLDPHSLGEWRVNATLRNIDDFYKAFDIKEGDKMYLAPENRVNVW</sequence>
<evidence type="ECO:0000256" key="5">
    <source>
        <dbReference type="ARBA" id="ARBA00022801"/>
    </source>
</evidence>
<dbReference type="PROSITE" id="PS51257">
    <property type="entry name" value="PROKAR_LIPOPROTEIN"/>
    <property type="match status" value="1"/>
</dbReference>
<dbReference type="GO" id="GO:0004222">
    <property type="term" value="F:metalloendopeptidase activity"/>
    <property type="evidence" value="ECO:0007669"/>
    <property type="project" value="InterPro"/>
</dbReference>
<feature type="domain" description="Peptidase M13 C-terminal" evidence="8">
    <location>
        <begin position="475"/>
        <end position="678"/>
    </location>
</feature>
<evidence type="ECO:0000256" key="4">
    <source>
        <dbReference type="ARBA" id="ARBA00022723"/>
    </source>
</evidence>
<accession>A0A9D2ILT6</accession>
<evidence type="ECO:0000256" key="3">
    <source>
        <dbReference type="ARBA" id="ARBA00022670"/>
    </source>
</evidence>
<dbReference type="GO" id="GO:0016485">
    <property type="term" value="P:protein processing"/>
    <property type="evidence" value="ECO:0007669"/>
    <property type="project" value="TreeGrafter"/>
</dbReference>
<evidence type="ECO:0000256" key="1">
    <source>
        <dbReference type="ARBA" id="ARBA00001947"/>
    </source>
</evidence>
<keyword evidence="4" id="KW-0479">Metal-binding</keyword>
<protein>
    <submittedName>
        <fullName evidence="10">M13 family metallopeptidase</fullName>
    </submittedName>
</protein>
<evidence type="ECO:0000259" key="9">
    <source>
        <dbReference type="Pfam" id="PF05649"/>
    </source>
</evidence>
<dbReference type="Gene3D" id="3.40.390.10">
    <property type="entry name" value="Collagenase (Catalytic Domain)"/>
    <property type="match status" value="1"/>
</dbReference>
<keyword evidence="5" id="KW-0378">Hydrolase</keyword>
<reference evidence="10" key="1">
    <citation type="journal article" date="2021" name="PeerJ">
        <title>Extensive microbial diversity within the chicken gut microbiome revealed by metagenomics and culture.</title>
        <authorList>
            <person name="Gilroy R."/>
            <person name="Ravi A."/>
            <person name="Getino M."/>
            <person name="Pursley I."/>
            <person name="Horton D.L."/>
            <person name="Alikhan N.F."/>
            <person name="Baker D."/>
            <person name="Gharbi K."/>
            <person name="Hall N."/>
            <person name="Watson M."/>
            <person name="Adriaenssens E.M."/>
            <person name="Foster-Nyarko E."/>
            <person name="Jarju S."/>
            <person name="Secka A."/>
            <person name="Antonio M."/>
            <person name="Oren A."/>
            <person name="Chaudhuri R.R."/>
            <person name="La Ragione R."/>
            <person name="Hildebrand F."/>
            <person name="Pallen M.J."/>
        </authorList>
    </citation>
    <scope>NUCLEOTIDE SEQUENCE</scope>
    <source>
        <strain evidence="10">ChiHjej11B10-19426</strain>
    </source>
</reference>
<dbReference type="InterPro" id="IPR024079">
    <property type="entry name" value="MetalloPept_cat_dom_sf"/>
</dbReference>
<name>A0A9D2ILT6_9BACT</name>
<keyword evidence="7" id="KW-0482">Metalloprotease</keyword>
<evidence type="ECO:0000259" key="8">
    <source>
        <dbReference type="Pfam" id="PF01431"/>
    </source>
</evidence>
<gene>
    <name evidence="10" type="ORF">H9816_06805</name>
</gene>
<dbReference type="InterPro" id="IPR018497">
    <property type="entry name" value="Peptidase_M13_C"/>
</dbReference>
<evidence type="ECO:0000256" key="2">
    <source>
        <dbReference type="ARBA" id="ARBA00007357"/>
    </source>
</evidence>
<feature type="domain" description="Peptidase M13 N-terminal" evidence="9">
    <location>
        <begin position="44"/>
        <end position="423"/>
    </location>
</feature>
<dbReference type="Gene3D" id="1.10.1380.10">
    <property type="entry name" value="Neutral endopeptidase , domain2"/>
    <property type="match status" value="1"/>
</dbReference>
<evidence type="ECO:0000313" key="11">
    <source>
        <dbReference type="Proteomes" id="UP000824014"/>
    </source>
</evidence>
<dbReference type="PANTHER" id="PTHR11733:SF167">
    <property type="entry name" value="FI17812P1-RELATED"/>
    <property type="match status" value="1"/>
</dbReference>
<dbReference type="AlphaFoldDB" id="A0A9D2ILT6"/>
<evidence type="ECO:0000313" key="10">
    <source>
        <dbReference type="EMBL" id="HIZ15601.1"/>
    </source>
</evidence>
<dbReference type="PROSITE" id="PS51885">
    <property type="entry name" value="NEPRILYSIN"/>
    <property type="match status" value="1"/>
</dbReference>
<dbReference type="CDD" id="cd08662">
    <property type="entry name" value="M13"/>
    <property type="match status" value="1"/>
</dbReference>
<dbReference type="Pfam" id="PF01431">
    <property type="entry name" value="Peptidase_M13"/>
    <property type="match status" value="1"/>
</dbReference>
<comment type="cofactor">
    <cofactor evidence="1">
        <name>Zn(2+)</name>
        <dbReference type="ChEBI" id="CHEBI:29105"/>
    </cofactor>
</comment>
<evidence type="ECO:0000256" key="6">
    <source>
        <dbReference type="ARBA" id="ARBA00022833"/>
    </source>
</evidence>
<dbReference type="InterPro" id="IPR042089">
    <property type="entry name" value="Peptidase_M13_dom_2"/>
</dbReference>
<keyword evidence="6" id="KW-0862">Zinc</keyword>
<dbReference type="InterPro" id="IPR008753">
    <property type="entry name" value="Peptidase_M13_N"/>
</dbReference>
<dbReference type="PRINTS" id="PR00786">
    <property type="entry name" value="NEPRILYSIN"/>
</dbReference>
<dbReference type="GO" id="GO:0005886">
    <property type="term" value="C:plasma membrane"/>
    <property type="evidence" value="ECO:0007669"/>
    <property type="project" value="TreeGrafter"/>
</dbReference>
<keyword evidence="3" id="KW-0645">Protease</keyword>
<dbReference type="Proteomes" id="UP000824014">
    <property type="component" value="Unassembled WGS sequence"/>
</dbReference>
<dbReference type="GO" id="GO:0046872">
    <property type="term" value="F:metal ion binding"/>
    <property type="evidence" value="ECO:0007669"/>
    <property type="project" value="UniProtKB-KW"/>
</dbReference>
<reference evidence="10" key="2">
    <citation type="submission" date="2021-04" db="EMBL/GenBank/DDBJ databases">
        <authorList>
            <person name="Gilroy R."/>
        </authorList>
    </citation>
    <scope>NUCLEOTIDE SEQUENCE</scope>
    <source>
        <strain evidence="10">ChiHjej11B10-19426</strain>
    </source>
</reference>
<dbReference type="InterPro" id="IPR000718">
    <property type="entry name" value="Peptidase_M13"/>
</dbReference>
<dbReference type="SUPFAM" id="SSF55486">
    <property type="entry name" value="Metalloproteases ('zincins'), catalytic domain"/>
    <property type="match status" value="1"/>
</dbReference>
<proteinExistence type="inferred from homology"/>
<evidence type="ECO:0000256" key="7">
    <source>
        <dbReference type="ARBA" id="ARBA00023049"/>
    </source>
</evidence>